<evidence type="ECO:0000256" key="1">
    <source>
        <dbReference type="SAM" id="SignalP"/>
    </source>
</evidence>
<sequence length="236" mass="25338">MRYARVLAAAGLAAAILAGPAAAQGVEEIVVTASRLTEYDPAQTPSITLAKRADNLITKVTVVCDTRDESQRRSELKATLRNLIRAAAQDKSITLGIGDEVVTAFDESMLDTVIEPDAKADTSRATLLVETAIAATDSFDGATGRIRGFVERTPKVGRTEVLLNSSWELTLVGPSKYRPDVIKLVSEDAQRVAGAFGEGYGVEVQGLHLPVSWYQAGPLDLALYIPYKLTVRPIKP</sequence>
<comment type="caution">
    <text evidence="2">The sequence shown here is derived from an EMBL/GenBank/DDBJ whole genome shotgun (WGS) entry which is preliminary data.</text>
</comment>
<keyword evidence="1" id="KW-0732">Signal</keyword>
<proteinExistence type="predicted"/>
<name>A0A941CZS2_9CAUL</name>
<evidence type="ECO:0008006" key="4">
    <source>
        <dbReference type="Google" id="ProtNLM"/>
    </source>
</evidence>
<accession>A0A941CZS2</accession>
<dbReference type="EMBL" id="JAGSGD010000001">
    <property type="protein sequence ID" value="MBR7619690.1"/>
    <property type="molecule type" value="Genomic_DNA"/>
</dbReference>
<evidence type="ECO:0000313" key="2">
    <source>
        <dbReference type="EMBL" id="MBR7619690.1"/>
    </source>
</evidence>
<gene>
    <name evidence="2" type="ORF">JKL49_09850</name>
</gene>
<dbReference type="RefSeq" id="WP_215340032.1">
    <property type="nucleotide sequence ID" value="NZ_JAGSGD010000001.1"/>
</dbReference>
<dbReference type="Proteomes" id="UP000622580">
    <property type="component" value="Unassembled WGS sequence"/>
</dbReference>
<reference evidence="2" key="1">
    <citation type="submission" date="2021-04" db="EMBL/GenBank/DDBJ databases">
        <title>Draft genome assembly of strain Phenylobacterium sp. 20VBR1 using MiniION and Illumina platforms.</title>
        <authorList>
            <person name="Thomas F.A."/>
            <person name="Krishnan K.P."/>
            <person name="Sinha R.K."/>
        </authorList>
    </citation>
    <scope>NUCLEOTIDE SEQUENCE</scope>
    <source>
        <strain evidence="2">20VBR1</strain>
    </source>
</reference>
<evidence type="ECO:0000313" key="3">
    <source>
        <dbReference type="Proteomes" id="UP000622580"/>
    </source>
</evidence>
<keyword evidence="3" id="KW-1185">Reference proteome</keyword>
<protein>
    <recommendedName>
        <fullName evidence="4">DUF541 domain-containing protein</fullName>
    </recommendedName>
</protein>
<dbReference type="AlphaFoldDB" id="A0A941CZS2"/>
<feature type="chain" id="PRO_5037667558" description="DUF541 domain-containing protein" evidence="1">
    <location>
        <begin position="24"/>
        <end position="236"/>
    </location>
</feature>
<organism evidence="2 3">
    <name type="scientific">Phenylobacterium glaciei</name>
    <dbReference type="NCBI Taxonomy" id="2803784"/>
    <lineage>
        <taxon>Bacteria</taxon>
        <taxon>Pseudomonadati</taxon>
        <taxon>Pseudomonadota</taxon>
        <taxon>Alphaproteobacteria</taxon>
        <taxon>Caulobacterales</taxon>
        <taxon>Caulobacteraceae</taxon>
        <taxon>Phenylobacterium</taxon>
    </lineage>
</organism>
<feature type="signal peptide" evidence="1">
    <location>
        <begin position="1"/>
        <end position="23"/>
    </location>
</feature>